<dbReference type="KEGG" id="slx:SLAV_37345"/>
<protein>
    <submittedName>
        <fullName evidence="1">Uncharacterized protein</fullName>
    </submittedName>
</protein>
<proteinExistence type="predicted"/>
<sequence length="61" mass="6368">MAEGHDNATLAQRLFITDNAVHKHIGSIFLKLGLSVGDSGHRRVLAVLAHLRSNGGPGGIA</sequence>
<reference evidence="1 2" key="1">
    <citation type="submission" date="2017-11" db="EMBL/GenBank/DDBJ databases">
        <title>Complete genome sequence of Streptomyces lavendulae subsp. lavendulae CCM 3239 (formerly 'Streptomyces aureofaciens CCM 3239'), the producer of the angucycline-type antibiotic auricin.</title>
        <authorList>
            <person name="Busche T."/>
            <person name="Novakova R."/>
            <person name="Al'Dilaimi A."/>
            <person name="Homerova D."/>
            <person name="Feckova L."/>
            <person name="Rezuchova B."/>
            <person name="Mingyar E."/>
            <person name="Csolleiova D."/>
            <person name="Bekeova C."/>
            <person name="Winkler A."/>
            <person name="Sevcikova B."/>
            <person name="Kalinowski J."/>
            <person name="Kormanec J."/>
            <person name="Ruckert C."/>
        </authorList>
    </citation>
    <scope>NUCLEOTIDE SEQUENCE [LARGE SCALE GENOMIC DNA]</scope>
    <source>
        <strain evidence="1 2">CCM 3239</strain>
    </source>
</reference>
<dbReference type="SUPFAM" id="SSF46894">
    <property type="entry name" value="C-terminal effector domain of the bipartite response regulators"/>
    <property type="match status" value="1"/>
</dbReference>
<dbReference type="EMBL" id="CP024985">
    <property type="protein sequence ID" value="ATZ29234.1"/>
    <property type="molecule type" value="Genomic_DNA"/>
</dbReference>
<dbReference type="Pfam" id="PF00196">
    <property type="entry name" value="GerE"/>
    <property type="match status" value="1"/>
</dbReference>
<evidence type="ECO:0000313" key="1">
    <source>
        <dbReference type="EMBL" id="ATZ29234.1"/>
    </source>
</evidence>
<evidence type="ECO:0000313" key="2">
    <source>
        <dbReference type="Proteomes" id="UP000231791"/>
    </source>
</evidence>
<dbReference type="AlphaFoldDB" id="A0A2K8PR85"/>
<accession>A0A2K8PR85</accession>
<dbReference type="Proteomes" id="UP000231791">
    <property type="component" value="Chromosome"/>
</dbReference>
<gene>
    <name evidence="1" type="ORF">SLAV_37345</name>
</gene>
<dbReference type="InterPro" id="IPR000792">
    <property type="entry name" value="Tscrpt_reg_LuxR_C"/>
</dbReference>
<dbReference type="Gene3D" id="1.10.10.10">
    <property type="entry name" value="Winged helix-like DNA-binding domain superfamily/Winged helix DNA-binding domain"/>
    <property type="match status" value="1"/>
</dbReference>
<dbReference type="InterPro" id="IPR016032">
    <property type="entry name" value="Sig_transdc_resp-reg_C-effctor"/>
</dbReference>
<dbReference type="PROSITE" id="PS50043">
    <property type="entry name" value="HTH_LUXR_2"/>
    <property type="match status" value="1"/>
</dbReference>
<name>A0A2K8PR85_STRLA</name>
<dbReference type="InterPro" id="IPR036388">
    <property type="entry name" value="WH-like_DNA-bd_sf"/>
</dbReference>
<organism evidence="1 2">
    <name type="scientific">Streptomyces lavendulae subsp. lavendulae</name>
    <dbReference type="NCBI Taxonomy" id="58340"/>
    <lineage>
        <taxon>Bacteria</taxon>
        <taxon>Bacillati</taxon>
        <taxon>Actinomycetota</taxon>
        <taxon>Actinomycetes</taxon>
        <taxon>Kitasatosporales</taxon>
        <taxon>Streptomycetaceae</taxon>
        <taxon>Streptomyces</taxon>
    </lineage>
</organism>
<dbReference type="GO" id="GO:0006355">
    <property type="term" value="P:regulation of DNA-templated transcription"/>
    <property type="evidence" value="ECO:0007669"/>
    <property type="project" value="InterPro"/>
</dbReference>
<keyword evidence="2" id="KW-1185">Reference proteome</keyword>
<dbReference type="GO" id="GO:0003677">
    <property type="term" value="F:DNA binding"/>
    <property type="evidence" value="ECO:0007669"/>
    <property type="project" value="InterPro"/>
</dbReference>